<evidence type="ECO:0008006" key="2">
    <source>
        <dbReference type="Google" id="ProtNLM"/>
    </source>
</evidence>
<reference evidence="1" key="1">
    <citation type="journal article" date="2015" name="Proc. Natl. Acad. Sci. U.S.A.">
        <title>Networks of energetic and metabolic interactions define dynamics in microbial communities.</title>
        <authorList>
            <person name="Embree M."/>
            <person name="Liu J.K."/>
            <person name="Al-Bassam M.M."/>
            <person name="Zengler K."/>
        </authorList>
    </citation>
    <scope>NUCLEOTIDE SEQUENCE</scope>
</reference>
<dbReference type="CDD" id="cd09176">
    <property type="entry name" value="PLDc_unchar6"/>
    <property type="match status" value="1"/>
</dbReference>
<dbReference type="EMBL" id="LNQE01001499">
    <property type="protein sequence ID" value="KUG16407.1"/>
    <property type="molecule type" value="Genomic_DNA"/>
</dbReference>
<evidence type="ECO:0000313" key="1">
    <source>
        <dbReference type="EMBL" id="KUG16407.1"/>
    </source>
</evidence>
<comment type="caution">
    <text evidence="1">The sequence shown here is derived from an EMBL/GenBank/DDBJ whole genome shotgun (WGS) entry which is preliminary data.</text>
</comment>
<dbReference type="InterPro" id="IPR059166">
    <property type="entry name" value="PLD-like_cat"/>
</dbReference>
<dbReference type="Gene3D" id="3.30.870.10">
    <property type="entry name" value="Endonuclease Chain A"/>
    <property type="match status" value="1"/>
</dbReference>
<dbReference type="AlphaFoldDB" id="A0A0W8F6B4"/>
<protein>
    <recommendedName>
        <fullName evidence="2">PLD phosphodiesterase domain-containing protein</fullName>
    </recommendedName>
</protein>
<proteinExistence type="predicted"/>
<sequence length="631" mass="70690">MLDPYDRRHLLEILRPPDGYTLDFAIGTTFSLDLLALMTAPLGFTLFEAESDSGSPDSLALIESIRRYAGRISIFCQEGRIHIPKEYGQPLFTFLEGSVFQVHPPYEGSVFHPKAWVLRYNSEEGPVVYRFLCLSRNLTYDRSWDAALVLDGVLEDRIRAFASNHPLGDFLASLPGMVEKGVPMELQKRIDLMQHEVRRVSFNPPQGFDEMIFYPLGIGNRRSNPFSDRIDRILVISPFLSESRLDSFASLGKGATLISRLDSLEKIKADSLRQFSDIYYLKEEFVVQEDSSEFIDPGQGQIDIEKENFAVLDENPQGLHAKLYVADAGGQGRIWTGSANATDAAFQGNIEFLVELRGRKKFCGIDAILNGGKEAKDETEAGLRTLLDPFTINGGPTVDEMESLKHLADKVRNALIQSNLAAHVSMDGDDHFSISMEGRSPVLPEEATVKCRPITLQKSRAICFSSIPGALAEFRHLQDNEISAFFAFESTIILEEKRLADGFVLKLPLTGAPEDRTERVLRALLKDKSQVLRLMLLLLSLDGRSDPGGLIVGPGRTNGGNWASQGMIPLFECMIRALARDQRRLDDLNHLIQDLRSHPDTKDLLPDRIDEIWEPIWEARKMIGGDEHDKT</sequence>
<organism evidence="1">
    <name type="scientific">hydrocarbon metagenome</name>
    <dbReference type="NCBI Taxonomy" id="938273"/>
    <lineage>
        <taxon>unclassified sequences</taxon>
        <taxon>metagenomes</taxon>
        <taxon>ecological metagenomes</taxon>
    </lineage>
</organism>
<accession>A0A0W8F6B4</accession>
<gene>
    <name evidence="1" type="ORF">ASZ90_013915</name>
</gene>
<name>A0A0W8F6B4_9ZZZZ</name>